<proteinExistence type="predicted"/>
<accession>A0ABR1CM55</accession>
<gene>
    <name evidence="1" type="primary">Necator_chrII.g8685</name>
    <name evidence="1" type="ORF">RB195_020890</name>
</gene>
<dbReference type="Proteomes" id="UP001303046">
    <property type="component" value="Unassembled WGS sequence"/>
</dbReference>
<dbReference type="EMBL" id="JAVFWL010000002">
    <property type="protein sequence ID" value="KAK6739085.1"/>
    <property type="molecule type" value="Genomic_DNA"/>
</dbReference>
<comment type="caution">
    <text evidence="1">The sequence shown here is derived from an EMBL/GenBank/DDBJ whole genome shotgun (WGS) entry which is preliminary data.</text>
</comment>
<evidence type="ECO:0000313" key="2">
    <source>
        <dbReference type="Proteomes" id="UP001303046"/>
    </source>
</evidence>
<sequence length="80" mass="9031">MDPLVFLAQYMLESWRKELKLSEGASMATLEEMGVMELVVVVEEDQAECFGGDGVRVQPAGNVRVPMNQQRYNPWLLNVS</sequence>
<protein>
    <submittedName>
        <fullName evidence="1">Uncharacterized protein</fullName>
    </submittedName>
</protein>
<name>A0ABR1CM55_NECAM</name>
<organism evidence="1 2">
    <name type="scientific">Necator americanus</name>
    <name type="common">Human hookworm</name>
    <dbReference type="NCBI Taxonomy" id="51031"/>
    <lineage>
        <taxon>Eukaryota</taxon>
        <taxon>Metazoa</taxon>
        <taxon>Ecdysozoa</taxon>
        <taxon>Nematoda</taxon>
        <taxon>Chromadorea</taxon>
        <taxon>Rhabditida</taxon>
        <taxon>Rhabditina</taxon>
        <taxon>Rhabditomorpha</taxon>
        <taxon>Strongyloidea</taxon>
        <taxon>Ancylostomatidae</taxon>
        <taxon>Bunostominae</taxon>
        <taxon>Necator</taxon>
    </lineage>
</organism>
<keyword evidence="2" id="KW-1185">Reference proteome</keyword>
<evidence type="ECO:0000313" key="1">
    <source>
        <dbReference type="EMBL" id="KAK6739085.1"/>
    </source>
</evidence>
<reference evidence="1 2" key="1">
    <citation type="submission" date="2023-08" db="EMBL/GenBank/DDBJ databases">
        <title>A Necator americanus chromosomal reference genome.</title>
        <authorList>
            <person name="Ilik V."/>
            <person name="Petrzelkova K.J."/>
            <person name="Pardy F."/>
            <person name="Fuh T."/>
            <person name="Niatou-Singa F.S."/>
            <person name="Gouil Q."/>
            <person name="Baker L."/>
            <person name="Ritchie M.E."/>
            <person name="Jex A.R."/>
            <person name="Gazzola D."/>
            <person name="Li H."/>
            <person name="Toshio Fujiwara R."/>
            <person name="Zhan B."/>
            <person name="Aroian R.V."/>
            <person name="Pafco B."/>
            <person name="Schwarz E.M."/>
        </authorList>
    </citation>
    <scope>NUCLEOTIDE SEQUENCE [LARGE SCALE GENOMIC DNA]</scope>
    <source>
        <strain evidence="1 2">Aroian</strain>
        <tissue evidence="1">Whole animal</tissue>
    </source>
</reference>